<comment type="caution">
    <text evidence="3">The sequence shown here is derived from an EMBL/GenBank/DDBJ whole genome shotgun (WGS) entry which is preliminary data.</text>
</comment>
<dbReference type="InterPro" id="IPR000073">
    <property type="entry name" value="AB_hydrolase_1"/>
</dbReference>
<dbReference type="InterPro" id="IPR050471">
    <property type="entry name" value="AB_hydrolase"/>
</dbReference>
<dbReference type="AlphaFoldDB" id="E6Q967"/>
<feature type="domain" description="AB hydrolase-1" evidence="2">
    <location>
        <begin position="62"/>
        <end position="311"/>
    </location>
</feature>
<evidence type="ECO:0000256" key="1">
    <source>
        <dbReference type="SAM" id="MobiDB-lite"/>
    </source>
</evidence>
<feature type="compositionally biased region" description="Basic and acidic residues" evidence="1">
    <location>
        <begin position="14"/>
        <end position="23"/>
    </location>
</feature>
<evidence type="ECO:0000259" key="2">
    <source>
        <dbReference type="Pfam" id="PF00561"/>
    </source>
</evidence>
<accession>E6Q967</accession>
<dbReference type="GO" id="GO:0016787">
    <property type="term" value="F:hydrolase activity"/>
    <property type="evidence" value="ECO:0007669"/>
    <property type="project" value="UniProtKB-KW"/>
</dbReference>
<reference evidence="3" key="1">
    <citation type="submission" date="2009-10" db="EMBL/GenBank/DDBJ databases">
        <title>Diversity of trophic interactions inside an arsenic-rich microbial ecosystem.</title>
        <authorList>
            <person name="Bertin P.N."/>
            <person name="Heinrich-Salmeron A."/>
            <person name="Pelletier E."/>
            <person name="Goulhen-Chollet F."/>
            <person name="Arsene-Ploetze F."/>
            <person name="Gallien S."/>
            <person name="Calteau A."/>
            <person name="Vallenet D."/>
            <person name="Casiot C."/>
            <person name="Chane-Woon-Ming B."/>
            <person name="Giloteaux L."/>
            <person name="Barakat M."/>
            <person name="Bonnefoy V."/>
            <person name="Bruneel O."/>
            <person name="Chandler M."/>
            <person name="Cleiss J."/>
            <person name="Duran R."/>
            <person name="Elbaz-Poulichet F."/>
            <person name="Fonknechten N."/>
            <person name="Lauga B."/>
            <person name="Mornico D."/>
            <person name="Ortet P."/>
            <person name="Schaeffer C."/>
            <person name="Siguier P."/>
            <person name="Alexander Thil Smith A."/>
            <person name="Van Dorsselaer A."/>
            <person name="Weissenbach J."/>
            <person name="Medigue C."/>
            <person name="Le Paslier D."/>
        </authorList>
    </citation>
    <scope>NUCLEOTIDE SEQUENCE</scope>
</reference>
<feature type="region of interest" description="Disordered" evidence="1">
    <location>
        <begin position="1"/>
        <end position="41"/>
    </location>
</feature>
<organism evidence="3">
    <name type="scientific">mine drainage metagenome</name>
    <dbReference type="NCBI Taxonomy" id="410659"/>
    <lineage>
        <taxon>unclassified sequences</taxon>
        <taxon>metagenomes</taxon>
        <taxon>ecological metagenomes</taxon>
    </lineage>
</organism>
<dbReference type="PANTHER" id="PTHR43433:SF10">
    <property type="entry name" value="AB HYDROLASE-1 DOMAIN-CONTAINING PROTEIN"/>
    <property type="match status" value="1"/>
</dbReference>
<dbReference type="SUPFAM" id="SSF53474">
    <property type="entry name" value="alpha/beta-Hydrolases"/>
    <property type="match status" value="1"/>
</dbReference>
<dbReference type="InterPro" id="IPR029058">
    <property type="entry name" value="AB_hydrolase_fold"/>
</dbReference>
<name>E6Q967_9ZZZZ</name>
<keyword evidence="3" id="KW-0378">Hydrolase</keyword>
<protein>
    <submittedName>
        <fullName evidence="3">Putative hydrolase</fullName>
    </submittedName>
</protein>
<dbReference type="EMBL" id="CABP01000024">
    <property type="protein sequence ID" value="CBI03743.1"/>
    <property type="molecule type" value="Genomic_DNA"/>
</dbReference>
<gene>
    <name evidence="3" type="ORF">CARN5_2815</name>
</gene>
<dbReference type="Gene3D" id="3.40.50.1820">
    <property type="entry name" value="alpha/beta hydrolase"/>
    <property type="match status" value="1"/>
</dbReference>
<dbReference type="PANTHER" id="PTHR43433">
    <property type="entry name" value="HYDROLASE, ALPHA/BETA FOLD FAMILY PROTEIN"/>
    <property type="match status" value="1"/>
</dbReference>
<dbReference type="Pfam" id="PF00561">
    <property type="entry name" value="Abhydrolase_1"/>
    <property type="match status" value="1"/>
</dbReference>
<sequence>MERGTTVCGGQAEHPYRRHELDCPGRSPATEHNARKMKRSFTSDSGRVVSYEDIGDPNGRLPVLFLHGTPGSRLQLELLPAALRNGLRWIAFDRAGYGASDRQPGLTMTEVAATGEALAKHLGLDAFHVLGFSGGGPYALACARAMPGRVRTVHLASSSGPAELPEVRSAFGLQDHTIFILVRHAPWLFRALLRLRMAGVQRRPERFVAQFAAKMTTRDHALLMAPDVLAKLCDDLREALRQGTAGMADDFAVLNRPWPFHLEDIRVPVHVWQGAQDHVNSLQVGLAMAAHLPTAQFHLLESGSHTLLLTHAAEIRAALDQDTAPAASQEPAK</sequence>
<evidence type="ECO:0000313" key="3">
    <source>
        <dbReference type="EMBL" id="CBI03743.1"/>
    </source>
</evidence>
<proteinExistence type="predicted"/>